<dbReference type="PANTHER" id="PTHR46025">
    <property type="entry name" value="XYLOSYLTRANSFERASE OXT"/>
    <property type="match status" value="1"/>
</dbReference>
<keyword evidence="13" id="KW-0472">Membrane</keyword>
<comment type="pathway">
    <text evidence="3">Glycan metabolism; chondroitin sulfate biosynthesis.</text>
</comment>
<dbReference type="EMBL" id="MUZQ01000034">
    <property type="protein sequence ID" value="OWK61928.1"/>
    <property type="molecule type" value="Genomic_DNA"/>
</dbReference>
<name>A0A218V7U9_9PASE</name>
<feature type="region of interest" description="Disordered" evidence="19">
    <location>
        <begin position="1"/>
        <end position="41"/>
    </location>
</feature>
<comment type="catalytic activity">
    <reaction evidence="18">
        <text>UDP-alpha-D-xylose + L-seryl-[protein] = 3-O-(beta-D-xylosyl)-L-seryl-[protein] + UDP + H(+)</text>
        <dbReference type="Rhea" id="RHEA:50192"/>
        <dbReference type="Rhea" id="RHEA-COMP:9863"/>
        <dbReference type="Rhea" id="RHEA-COMP:12567"/>
        <dbReference type="ChEBI" id="CHEBI:15378"/>
        <dbReference type="ChEBI" id="CHEBI:29999"/>
        <dbReference type="ChEBI" id="CHEBI:57632"/>
        <dbReference type="ChEBI" id="CHEBI:58223"/>
        <dbReference type="ChEBI" id="CHEBI:132085"/>
        <dbReference type="EC" id="2.4.2.26"/>
    </reaction>
</comment>
<reference evidence="21 22" key="1">
    <citation type="submission" date="2017-05" db="EMBL/GenBank/DDBJ databases">
        <title>Genome of assembly of the Bengalese finch, Lonchura striata domestica.</title>
        <authorList>
            <person name="Colquitt B.M."/>
            <person name="Brainard M.S."/>
        </authorList>
    </citation>
    <scope>NUCLEOTIDE SEQUENCE [LARGE SCALE GENOMIC DNA]</scope>
    <source>
        <strain evidence="21">White83orange57</strain>
    </source>
</reference>
<dbReference type="GO" id="GO:0046872">
    <property type="term" value="F:metal ion binding"/>
    <property type="evidence" value="ECO:0007669"/>
    <property type="project" value="UniProtKB-KW"/>
</dbReference>
<evidence type="ECO:0000256" key="6">
    <source>
        <dbReference type="ARBA" id="ARBA00011245"/>
    </source>
</evidence>
<evidence type="ECO:0000256" key="19">
    <source>
        <dbReference type="SAM" id="MobiDB-lite"/>
    </source>
</evidence>
<comment type="subcellular location">
    <subcellularLocation>
        <location evidence="2">Golgi apparatus membrane</location>
        <topology evidence="2">Single-pass type II membrane protein</topology>
    </subcellularLocation>
</comment>
<sequence>MARDGPLGLSSSKSSGSAQGSVAVIKPSDKDFSSGPGSLPGANVSSVCRRSLEVVGMWRWEEKGTSQKALSVETGKANNNVQWDEDSVEFMPANPVRIAFVLVVHGRASRQLQRMFKAIYHKDHFYYIHVDKRSNYLHRQVLQFASQYPNVRVTSWRMATIWGGASLLTTYLQTMKDLMEMSDWPWDFFINLSAADYPISPDQCQLVKNLYLGILWSFDLAVQKSQMDILLCNPRLHAMPTRMQSGLVEGPEQVRTSFWERCPECCCAPAEVHFQVHWVLCRCAAIGKTPSLSPGLLSFLPSSSAVLQDCQSAAEPGEPGVPEALEIAGARGTAVAQTLLLLYVKKCGSNLCQRHLGNLPLKAKVSERTNDQLVAFLSRYRDMNFLKSHGRDNARFIRKQGLDRLFLECDTHMWRLGDRKIPEGITVDGGSDWFLLNRKFVEYVTFSNDDLVTKMKRFYSYTLLPAESFFHTVLENSPFCDSMVDNNLRITNWNRKLGCKCQYKHIVDWCGCSPNDFKPADFHRFQVTEHTCRGSSPSFPRTMPGKVVFLSVARELLPQVSFPVLSQQQTARPTFFARKFEAVVNQEIIGQLDYYLYGNYPSGTPGLRSYWENVYEEPDGLGALSDVALTMFHSFSRLGLRRAESSLHAAGDSGCRYYPMGHPVSIHLYFLADRFQGFLIRHHATNLAVSKLETLETWVMPKKVFKIASPPSDFGRLQFSEIGTEWDAKERLFRNFGGLLGPTDEPVGMQKWGKGPNVTVTVIWVDPINVIAATYDILIESSAEFTHYKPPLNLPLRPGVWTIKILHHWVQVAETKFLITPLTFSNQQPIKQAQELENRWLFQCANFGLCFFPEEAIKLHSGPPKNAYMEQSFQGLNPVLNIPVSAARADQAKRNAGLVGTRLDAWVDSLVSSVWSAVDVCSVGPTACPVLQGCAQTAWSSLSPDPKSELGPVKPDGRLR</sequence>
<evidence type="ECO:0000256" key="5">
    <source>
        <dbReference type="ARBA" id="ARBA00010195"/>
    </source>
</evidence>
<organism evidence="21 22">
    <name type="scientific">Lonchura striata</name>
    <name type="common">white-rumped munia</name>
    <dbReference type="NCBI Taxonomy" id="40157"/>
    <lineage>
        <taxon>Eukaryota</taxon>
        <taxon>Metazoa</taxon>
        <taxon>Chordata</taxon>
        <taxon>Craniata</taxon>
        <taxon>Vertebrata</taxon>
        <taxon>Euteleostomi</taxon>
        <taxon>Archelosauria</taxon>
        <taxon>Archosauria</taxon>
        <taxon>Dinosauria</taxon>
        <taxon>Saurischia</taxon>
        <taxon>Theropoda</taxon>
        <taxon>Coelurosauria</taxon>
        <taxon>Aves</taxon>
        <taxon>Neognathae</taxon>
        <taxon>Neoaves</taxon>
        <taxon>Telluraves</taxon>
        <taxon>Australaves</taxon>
        <taxon>Passeriformes</taxon>
        <taxon>Passeroidea</taxon>
        <taxon>Estrildidae</taxon>
        <taxon>Estrildinae</taxon>
        <taxon>Lonchura</taxon>
    </lineage>
</organism>
<dbReference type="GO" id="GO:0000139">
    <property type="term" value="C:Golgi membrane"/>
    <property type="evidence" value="ECO:0007669"/>
    <property type="project" value="UniProtKB-SubCell"/>
</dbReference>
<evidence type="ECO:0000256" key="12">
    <source>
        <dbReference type="ARBA" id="ARBA00023034"/>
    </source>
</evidence>
<evidence type="ECO:0000313" key="21">
    <source>
        <dbReference type="EMBL" id="OWK61928.1"/>
    </source>
</evidence>
<dbReference type="InterPro" id="IPR043538">
    <property type="entry name" value="XYLT"/>
</dbReference>
<keyword evidence="9" id="KW-0328">Glycosyltransferase</keyword>
<keyword evidence="10" id="KW-0808">Transferase</keyword>
<dbReference type="GO" id="GO:0030158">
    <property type="term" value="F:protein xylosyltransferase activity"/>
    <property type="evidence" value="ECO:0007669"/>
    <property type="project" value="UniProtKB-EC"/>
</dbReference>
<evidence type="ECO:0000256" key="3">
    <source>
        <dbReference type="ARBA" id="ARBA00004840"/>
    </source>
</evidence>
<protein>
    <recommendedName>
        <fullName evidence="8">Xylosyltransferase 1</fullName>
        <ecNumber evidence="7">2.4.2.26</ecNumber>
    </recommendedName>
    <alternativeName>
        <fullName evidence="16">Peptide O-xylosyltransferase 1</fullName>
    </alternativeName>
    <alternativeName>
        <fullName evidence="17">Xylosyltransferase I</fullName>
    </alternativeName>
</protein>
<dbReference type="InterPro" id="IPR024448">
    <property type="entry name" value="XylT_C"/>
</dbReference>
<comment type="caution">
    <text evidence="21">The sequence shown here is derived from an EMBL/GenBank/DDBJ whole genome shotgun (WGS) entry which is preliminary data.</text>
</comment>
<evidence type="ECO:0000256" key="17">
    <source>
        <dbReference type="ARBA" id="ARBA00032285"/>
    </source>
</evidence>
<dbReference type="UniPathway" id="UPA00755"/>
<keyword evidence="12" id="KW-0333">Golgi apparatus</keyword>
<dbReference type="GO" id="GO:0050650">
    <property type="term" value="P:chondroitin sulfate proteoglycan biosynthetic process"/>
    <property type="evidence" value="ECO:0007669"/>
    <property type="project" value="TreeGrafter"/>
</dbReference>
<evidence type="ECO:0000256" key="11">
    <source>
        <dbReference type="ARBA" id="ARBA00022723"/>
    </source>
</evidence>
<dbReference type="UniPathway" id="UPA00756"/>
<comment type="subunit">
    <text evidence="6">Monomer.</text>
</comment>
<keyword evidence="11" id="KW-0479">Metal-binding</keyword>
<evidence type="ECO:0000256" key="14">
    <source>
        <dbReference type="ARBA" id="ARBA00023157"/>
    </source>
</evidence>
<comment type="similarity">
    <text evidence="5">Belongs to the glycosyltransferase 14 family. XylT subfamily.</text>
</comment>
<comment type="cofactor">
    <cofactor evidence="1">
        <name>a divalent metal cation</name>
        <dbReference type="ChEBI" id="CHEBI:60240"/>
    </cofactor>
</comment>
<keyword evidence="15" id="KW-0325">Glycoprotein</keyword>
<evidence type="ECO:0000256" key="15">
    <source>
        <dbReference type="ARBA" id="ARBA00023180"/>
    </source>
</evidence>
<feature type="compositionally biased region" description="Low complexity" evidence="19">
    <location>
        <begin position="1"/>
        <end position="21"/>
    </location>
</feature>
<accession>A0A218V7U9</accession>
<comment type="pathway">
    <text evidence="4">Glycan metabolism; heparan sulfate biosynthesis.</text>
</comment>
<gene>
    <name evidence="21" type="primary">XYLT1</name>
    <name evidence="21" type="ORF">RLOC_00007247</name>
</gene>
<evidence type="ECO:0000256" key="9">
    <source>
        <dbReference type="ARBA" id="ARBA00022676"/>
    </source>
</evidence>
<keyword evidence="22" id="KW-1185">Reference proteome</keyword>
<keyword evidence="14" id="KW-1015">Disulfide bond</keyword>
<dbReference type="AlphaFoldDB" id="A0A218V7U9"/>
<dbReference type="Pfam" id="PF02485">
    <property type="entry name" value="Branch"/>
    <property type="match status" value="2"/>
</dbReference>
<evidence type="ECO:0000256" key="16">
    <source>
        <dbReference type="ARBA" id="ARBA00030536"/>
    </source>
</evidence>
<evidence type="ECO:0000256" key="10">
    <source>
        <dbReference type="ARBA" id="ARBA00022679"/>
    </source>
</evidence>
<feature type="domain" description="Xylosyltransferase C-terminal" evidence="20">
    <location>
        <begin position="593"/>
        <end position="773"/>
    </location>
</feature>
<evidence type="ECO:0000256" key="4">
    <source>
        <dbReference type="ARBA" id="ARBA00005093"/>
    </source>
</evidence>
<dbReference type="GO" id="GO:0015012">
    <property type="term" value="P:heparan sulfate proteoglycan biosynthetic process"/>
    <property type="evidence" value="ECO:0007669"/>
    <property type="project" value="UniProtKB-UniPathway"/>
</dbReference>
<feature type="region of interest" description="Disordered" evidence="19">
    <location>
        <begin position="941"/>
        <end position="960"/>
    </location>
</feature>
<evidence type="ECO:0000256" key="1">
    <source>
        <dbReference type="ARBA" id="ARBA00001968"/>
    </source>
</evidence>
<dbReference type="InterPro" id="IPR003406">
    <property type="entry name" value="Glyco_trans_14"/>
</dbReference>
<evidence type="ECO:0000256" key="8">
    <source>
        <dbReference type="ARBA" id="ARBA00015604"/>
    </source>
</evidence>
<evidence type="ECO:0000256" key="13">
    <source>
        <dbReference type="ARBA" id="ARBA00023136"/>
    </source>
</evidence>
<dbReference type="Pfam" id="PF12529">
    <property type="entry name" value="Xylo_C"/>
    <property type="match status" value="1"/>
</dbReference>
<evidence type="ECO:0000313" key="22">
    <source>
        <dbReference type="Proteomes" id="UP000197619"/>
    </source>
</evidence>
<evidence type="ECO:0000259" key="20">
    <source>
        <dbReference type="Pfam" id="PF12529"/>
    </source>
</evidence>
<evidence type="ECO:0000256" key="2">
    <source>
        <dbReference type="ARBA" id="ARBA00004323"/>
    </source>
</evidence>
<dbReference type="PANTHER" id="PTHR46025:SF2">
    <property type="entry name" value="XYLOSYLTRANSFERASE 1"/>
    <property type="match status" value="1"/>
</dbReference>
<evidence type="ECO:0000256" key="18">
    <source>
        <dbReference type="ARBA" id="ARBA00047847"/>
    </source>
</evidence>
<dbReference type="EC" id="2.4.2.26" evidence="7"/>
<evidence type="ECO:0000256" key="7">
    <source>
        <dbReference type="ARBA" id="ARBA00011972"/>
    </source>
</evidence>
<dbReference type="Proteomes" id="UP000197619">
    <property type="component" value="Unassembled WGS sequence"/>
</dbReference>
<proteinExistence type="inferred from homology"/>